<sequence length="214" mass="23122">MFVITADQVGSRAGVDHAPAATTLLNERYAAQLLLSFDQTAGDEIQGVTESAPVALAIVLDLAREQRWSIGLGVGDVRHPLPDAARKAAGAAFISARDAVEAAKRNEARFALRCTPFGDSVTADDVEPLIRLLLMARARRTDAGWEVVDLLEAGRTQKEAAEILDISAPAVSMRLKAAWWQLDRETRPALARLLDDLDANATHLLPDNGRPTPR</sequence>
<proteinExistence type="predicted"/>
<dbReference type="GO" id="GO:0003677">
    <property type="term" value="F:DNA binding"/>
    <property type="evidence" value="ECO:0007669"/>
    <property type="project" value="UniProtKB-KW"/>
</dbReference>
<name>A0A4S4FLY8_9MICO</name>
<evidence type="ECO:0000313" key="2">
    <source>
        <dbReference type="Proteomes" id="UP000307380"/>
    </source>
</evidence>
<comment type="caution">
    <text evidence="1">The sequence shown here is derived from an EMBL/GenBank/DDBJ whole genome shotgun (WGS) entry which is preliminary data.</text>
</comment>
<keyword evidence="2" id="KW-1185">Reference proteome</keyword>
<dbReference type="Proteomes" id="UP000307380">
    <property type="component" value="Unassembled WGS sequence"/>
</dbReference>
<evidence type="ECO:0000313" key="1">
    <source>
        <dbReference type="EMBL" id="THG31221.1"/>
    </source>
</evidence>
<protein>
    <submittedName>
        <fullName evidence="1">DNA-binding protein</fullName>
    </submittedName>
</protein>
<reference evidence="1 2" key="1">
    <citation type="submission" date="2019-04" db="EMBL/GenBank/DDBJ databases">
        <authorList>
            <person name="Jiang L."/>
        </authorList>
    </citation>
    <scope>NUCLEOTIDE SEQUENCE [LARGE SCALE GENOMIC DNA]</scope>
    <source>
        <strain evidence="1 2">YIM 131861</strain>
    </source>
</reference>
<dbReference type="InterPro" id="IPR016032">
    <property type="entry name" value="Sig_transdc_resp-reg_C-effctor"/>
</dbReference>
<accession>A0A4S4FLY8</accession>
<dbReference type="SUPFAM" id="SSF46894">
    <property type="entry name" value="C-terminal effector domain of the bipartite response regulators"/>
    <property type="match status" value="1"/>
</dbReference>
<gene>
    <name evidence="1" type="ORF">E6C70_14325</name>
</gene>
<keyword evidence="1" id="KW-0238">DNA-binding</keyword>
<dbReference type="EMBL" id="SSSN01000012">
    <property type="protein sequence ID" value="THG31221.1"/>
    <property type="molecule type" value="Genomic_DNA"/>
</dbReference>
<dbReference type="AlphaFoldDB" id="A0A4S4FLY8"/>
<dbReference type="GO" id="GO:0006355">
    <property type="term" value="P:regulation of DNA-templated transcription"/>
    <property type="evidence" value="ECO:0007669"/>
    <property type="project" value="InterPro"/>
</dbReference>
<dbReference type="RefSeq" id="WP_136425228.1">
    <property type="nucleotide sequence ID" value="NZ_SSSN01000012.1"/>
</dbReference>
<organism evidence="1 2">
    <name type="scientific">Orlajensenia flava</name>
    <dbReference type="NCBI Taxonomy" id="2565934"/>
    <lineage>
        <taxon>Bacteria</taxon>
        <taxon>Bacillati</taxon>
        <taxon>Actinomycetota</taxon>
        <taxon>Actinomycetes</taxon>
        <taxon>Micrococcales</taxon>
        <taxon>Microbacteriaceae</taxon>
        <taxon>Orlajensenia</taxon>
    </lineage>
</organism>
<dbReference type="OrthoDB" id="5184241at2"/>